<keyword evidence="1" id="KW-0732">Signal</keyword>
<sequence>MSRPIAVALCAAALLAVSAAANAATVPGTTVHTRGYKIVCLAVLPVAGGGIECASPYVPDIGELDSYFALHRHGRAKLSERGDYPGYGGRNRRLADGDTWRWRGVRCTAAGDGVRCVNRSGHGFVIAAGGSRRF</sequence>
<organism evidence="2 3">
    <name type="scientific">Capillimicrobium parvum</name>
    <dbReference type="NCBI Taxonomy" id="2884022"/>
    <lineage>
        <taxon>Bacteria</taxon>
        <taxon>Bacillati</taxon>
        <taxon>Actinomycetota</taxon>
        <taxon>Thermoleophilia</taxon>
        <taxon>Solirubrobacterales</taxon>
        <taxon>Capillimicrobiaceae</taxon>
        <taxon>Capillimicrobium</taxon>
    </lineage>
</organism>
<accession>A0A9E6Y426</accession>
<dbReference type="EMBL" id="CP087164">
    <property type="protein sequence ID" value="UGS39305.1"/>
    <property type="molecule type" value="Genomic_DNA"/>
</dbReference>
<dbReference type="AlphaFoldDB" id="A0A9E6Y426"/>
<evidence type="ECO:0000313" key="2">
    <source>
        <dbReference type="EMBL" id="UGS39305.1"/>
    </source>
</evidence>
<dbReference type="RefSeq" id="WP_259313310.1">
    <property type="nucleotide sequence ID" value="NZ_CP087164.1"/>
</dbReference>
<dbReference type="Pfam" id="PF20341">
    <property type="entry name" value="DUF6636"/>
    <property type="match status" value="1"/>
</dbReference>
<reference evidence="2" key="1">
    <citation type="journal article" date="2022" name="Int. J. Syst. Evol. Microbiol.">
        <title>Pseudomonas aegrilactucae sp. nov. and Pseudomonas morbosilactucae sp. nov., pathogens causing bacterial rot of lettuce in Japan.</title>
        <authorList>
            <person name="Sawada H."/>
            <person name="Fujikawa T."/>
            <person name="Satou M."/>
        </authorList>
    </citation>
    <scope>NUCLEOTIDE SEQUENCE</scope>
    <source>
        <strain evidence="2">0166_1</strain>
    </source>
</reference>
<name>A0A9E6Y426_9ACTN</name>
<evidence type="ECO:0000313" key="3">
    <source>
        <dbReference type="Proteomes" id="UP001162834"/>
    </source>
</evidence>
<evidence type="ECO:0000256" key="1">
    <source>
        <dbReference type="SAM" id="SignalP"/>
    </source>
</evidence>
<feature type="chain" id="PRO_5038418031" evidence="1">
    <location>
        <begin position="24"/>
        <end position="134"/>
    </location>
</feature>
<dbReference type="Proteomes" id="UP001162834">
    <property type="component" value="Chromosome"/>
</dbReference>
<proteinExistence type="predicted"/>
<keyword evidence="3" id="KW-1185">Reference proteome</keyword>
<gene>
    <name evidence="2" type="ORF">DSM104329_05740</name>
</gene>
<dbReference type="KEGG" id="sbae:DSM104329_05740"/>
<feature type="signal peptide" evidence="1">
    <location>
        <begin position="1"/>
        <end position="23"/>
    </location>
</feature>
<protein>
    <submittedName>
        <fullName evidence="2">Uncharacterized protein</fullName>
    </submittedName>
</protein>
<dbReference type="InterPro" id="IPR046576">
    <property type="entry name" value="DUF6636"/>
</dbReference>